<feature type="region of interest" description="Disordered" evidence="7">
    <location>
        <begin position="139"/>
        <end position="173"/>
    </location>
</feature>
<gene>
    <name evidence="10" type="ORF">WMO64_04660</name>
</gene>
<dbReference type="Pfam" id="PF13490">
    <property type="entry name" value="zf-HC2"/>
    <property type="match status" value="1"/>
</dbReference>
<evidence type="ECO:0000256" key="3">
    <source>
        <dbReference type="ARBA" id="ARBA00022989"/>
    </source>
</evidence>
<evidence type="ECO:0000256" key="5">
    <source>
        <dbReference type="ARBA" id="ARBA00024353"/>
    </source>
</evidence>
<proteinExistence type="inferred from homology"/>
<evidence type="ECO:0000313" key="11">
    <source>
        <dbReference type="Proteomes" id="UP001464378"/>
    </source>
</evidence>
<comment type="caution">
    <text evidence="10">The sequence shown here is derived from an EMBL/GenBank/DDBJ whole genome shotgun (WGS) entry which is preliminary data.</text>
</comment>
<accession>A0ABV1E9R3</accession>
<comment type="similarity">
    <text evidence="5">Belongs to the zinc-associated anti-sigma factor (ZAS) superfamily. Anti-sigma-W factor family.</text>
</comment>
<dbReference type="InterPro" id="IPR051474">
    <property type="entry name" value="Anti-sigma-K/W_factor"/>
</dbReference>
<feature type="transmembrane region" description="Helical" evidence="8">
    <location>
        <begin position="92"/>
        <end position="114"/>
    </location>
</feature>
<dbReference type="Gene3D" id="1.10.10.1320">
    <property type="entry name" value="Anti-sigma factor, zinc-finger domain"/>
    <property type="match status" value="1"/>
</dbReference>
<evidence type="ECO:0000313" key="10">
    <source>
        <dbReference type="EMBL" id="MEQ2442753.1"/>
    </source>
</evidence>
<dbReference type="InterPro" id="IPR027383">
    <property type="entry name" value="Znf_put"/>
</dbReference>
<evidence type="ECO:0000256" key="2">
    <source>
        <dbReference type="ARBA" id="ARBA00022692"/>
    </source>
</evidence>
<keyword evidence="2 8" id="KW-0812">Transmembrane</keyword>
<dbReference type="PANTHER" id="PTHR37461:SF1">
    <property type="entry name" value="ANTI-SIGMA-K FACTOR RSKA"/>
    <property type="match status" value="1"/>
</dbReference>
<evidence type="ECO:0000256" key="4">
    <source>
        <dbReference type="ARBA" id="ARBA00023136"/>
    </source>
</evidence>
<name>A0ABV1E9R3_9FIRM</name>
<organism evidence="10 11">
    <name type="scientific">Pseudoflavonifractor intestinihominis</name>
    <dbReference type="NCBI Taxonomy" id="3133171"/>
    <lineage>
        <taxon>Bacteria</taxon>
        <taxon>Bacillati</taxon>
        <taxon>Bacillota</taxon>
        <taxon>Clostridia</taxon>
        <taxon>Eubacteriales</taxon>
        <taxon>Oscillospiraceae</taxon>
        <taxon>Pseudoflavonifractor</taxon>
    </lineage>
</organism>
<evidence type="ECO:0000259" key="9">
    <source>
        <dbReference type="Pfam" id="PF13490"/>
    </source>
</evidence>
<dbReference type="Proteomes" id="UP001464378">
    <property type="component" value="Unassembled WGS sequence"/>
</dbReference>
<protein>
    <recommendedName>
        <fullName evidence="6">Anti-sigma-W factor RsiW</fullName>
    </recommendedName>
</protein>
<evidence type="ECO:0000256" key="6">
    <source>
        <dbReference type="ARBA" id="ARBA00024438"/>
    </source>
</evidence>
<evidence type="ECO:0000256" key="7">
    <source>
        <dbReference type="SAM" id="MobiDB-lite"/>
    </source>
</evidence>
<dbReference type="PANTHER" id="PTHR37461">
    <property type="entry name" value="ANTI-SIGMA-K FACTOR RSKA"/>
    <property type="match status" value="1"/>
</dbReference>
<comment type="subcellular location">
    <subcellularLocation>
        <location evidence="1">Membrane</location>
        <topology evidence="1">Single-pass membrane protein</topology>
    </subcellularLocation>
</comment>
<keyword evidence="4 8" id="KW-0472">Membrane</keyword>
<reference evidence="10 11" key="1">
    <citation type="submission" date="2024-03" db="EMBL/GenBank/DDBJ databases">
        <title>Human intestinal bacterial collection.</title>
        <authorList>
            <person name="Pauvert C."/>
            <person name="Hitch T.C.A."/>
            <person name="Clavel T."/>
        </authorList>
    </citation>
    <scope>NUCLEOTIDE SEQUENCE [LARGE SCALE GENOMIC DNA]</scope>
    <source>
        <strain evidence="10 11">CLA-AP-H29</strain>
    </source>
</reference>
<feature type="domain" description="Putative zinc-finger" evidence="9">
    <location>
        <begin position="4"/>
        <end position="38"/>
    </location>
</feature>
<keyword evidence="11" id="KW-1185">Reference proteome</keyword>
<evidence type="ECO:0000256" key="8">
    <source>
        <dbReference type="SAM" id="Phobius"/>
    </source>
</evidence>
<dbReference type="InterPro" id="IPR041916">
    <property type="entry name" value="Anti_sigma_zinc_sf"/>
</dbReference>
<keyword evidence="3 8" id="KW-1133">Transmembrane helix</keyword>
<dbReference type="EMBL" id="JBBMFK010000005">
    <property type="protein sequence ID" value="MEQ2442753.1"/>
    <property type="molecule type" value="Genomic_DNA"/>
</dbReference>
<dbReference type="RefSeq" id="WP_349231168.1">
    <property type="nucleotide sequence ID" value="NZ_JBBMFK010000005.1"/>
</dbReference>
<sequence>MYTCDQALELLSARLDGALTPEEEAGLEEHLAQCPECRALAADLTELHDAMPGLYQAPPPELKERVMAQIRAENAPISLDEVRKKRSGRKTWRTWGAMAAVMAVVFMSAVAMRFGHDGDTAGMPENTPVQSAAVYSVQPENGGEAGTEGAQSRSAAGDGAQSGESAAEKSADGAVPDEAMLMEGAGIDSVQPQPAGKVYYDRLPEGWEKLFPDVAGVDAMCVSGEEAQAFLELLKEQNIPYAVEGDLSGKDGDVQLLSGLPE</sequence>
<evidence type="ECO:0000256" key="1">
    <source>
        <dbReference type="ARBA" id="ARBA00004167"/>
    </source>
</evidence>